<dbReference type="EMBL" id="JAEAOA010000978">
    <property type="protein sequence ID" value="KAK3610844.1"/>
    <property type="molecule type" value="Genomic_DNA"/>
</dbReference>
<keyword evidence="4" id="KW-0863">Zinc-finger</keyword>
<organism evidence="9 10">
    <name type="scientific">Potamilus streckersoni</name>
    <dbReference type="NCBI Taxonomy" id="2493646"/>
    <lineage>
        <taxon>Eukaryota</taxon>
        <taxon>Metazoa</taxon>
        <taxon>Spiralia</taxon>
        <taxon>Lophotrochozoa</taxon>
        <taxon>Mollusca</taxon>
        <taxon>Bivalvia</taxon>
        <taxon>Autobranchia</taxon>
        <taxon>Heteroconchia</taxon>
        <taxon>Palaeoheterodonta</taxon>
        <taxon>Unionida</taxon>
        <taxon>Unionoidea</taxon>
        <taxon>Unionidae</taxon>
        <taxon>Ambleminae</taxon>
        <taxon>Lampsilini</taxon>
        <taxon>Potamilus</taxon>
    </lineage>
</organism>
<feature type="domain" description="CARD" evidence="7">
    <location>
        <begin position="119"/>
        <end position="203"/>
    </location>
</feature>
<dbReference type="GO" id="GO:0042981">
    <property type="term" value="P:regulation of apoptotic process"/>
    <property type="evidence" value="ECO:0007669"/>
    <property type="project" value="InterPro"/>
</dbReference>
<keyword evidence="2" id="KW-0963">Cytoplasm</keyword>
<evidence type="ECO:0000313" key="9">
    <source>
        <dbReference type="EMBL" id="KAK3610844.1"/>
    </source>
</evidence>
<dbReference type="GO" id="GO:0005737">
    <property type="term" value="C:cytoplasm"/>
    <property type="evidence" value="ECO:0007669"/>
    <property type="project" value="UniProtKB-SubCell"/>
</dbReference>
<accession>A0AAE0WE48</accession>
<evidence type="ECO:0000313" key="10">
    <source>
        <dbReference type="Proteomes" id="UP001195483"/>
    </source>
</evidence>
<dbReference type="InterPro" id="IPR011029">
    <property type="entry name" value="DEATH-like_dom_sf"/>
</dbReference>
<evidence type="ECO:0000259" key="7">
    <source>
        <dbReference type="PROSITE" id="PS50209"/>
    </source>
</evidence>
<evidence type="ECO:0000256" key="1">
    <source>
        <dbReference type="ARBA" id="ARBA00004496"/>
    </source>
</evidence>
<reference evidence="9" key="3">
    <citation type="submission" date="2023-05" db="EMBL/GenBank/DDBJ databases">
        <authorList>
            <person name="Smith C.H."/>
        </authorList>
    </citation>
    <scope>NUCLEOTIDE SEQUENCE</scope>
    <source>
        <strain evidence="9">CHS0354</strain>
        <tissue evidence="9">Mantle</tissue>
    </source>
</reference>
<evidence type="ECO:0000256" key="4">
    <source>
        <dbReference type="ARBA" id="ARBA00022771"/>
    </source>
</evidence>
<dbReference type="PANTHER" id="PTHR22605">
    <property type="entry name" value="RZ-TYPE DOMAIN-CONTAINING PROTEIN"/>
    <property type="match status" value="1"/>
</dbReference>
<dbReference type="PANTHER" id="PTHR22605:SF16">
    <property type="entry name" value="E3 UBIQUITIN-PROTEIN LIGASE RNF213"/>
    <property type="match status" value="1"/>
</dbReference>
<keyword evidence="6" id="KW-0391">Immunity</keyword>
<evidence type="ECO:0000256" key="3">
    <source>
        <dbReference type="ARBA" id="ARBA00022723"/>
    </source>
</evidence>
<dbReference type="CDD" id="cd01671">
    <property type="entry name" value="CARD"/>
    <property type="match status" value="1"/>
</dbReference>
<feature type="domain" description="RZ-type" evidence="8">
    <location>
        <begin position="191"/>
        <end position="269"/>
    </location>
</feature>
<comment type="subcellular location">
    <subcellularLocation>
        <location evidence="1">Cytoplasm</location>
    </subcellularLocation>
</comment>
<proteinExistence type="predicted"/>
<keyword evidence="5" id="KW-0862">Zinc</keyword>
<dbReference type="Proteomes" id="UP001195483">
    <property type="component" value="Unassembled WGS sequence"/>
</dbReference>
<dbReference type="GO" id="GO:0008270">
    <property type="term" value="F:zinc ion binding"/>
    <property type="evidence" value="ECO:0007669"/>
    <property type="project" value="UniProtKB-KW"/>
</dbReference>
<reference evidence="9" key="2">
    <citation type="journal article" date="2021" name="Genome Biol. Evol.">
        <title>Developing a high-quality reference genome for a parasitic bivalve with doubly uniparental inheritance (Bivalvia: Unionida).</title>
        <authorList>
            <person name="Smith C.H."/>
        </authorList>
    </citation>
    <scope>NUCLEOTIDE SEQUENCE</scope>
    <source>
        <strain evidence="9">CHS0354</strain>
        <tissue evidence="9">Mantle</tissue>
    </source>
</reference>
<keyword evidence="3" id="KW-0479">Metal-binding</keyword>
<evidence type="ECO:0000259" key="8">
    <source>
        <dbReference type="PROSITE" id="PS51981"/>
    </source>
</evidence>
<evidence type="ECO:0000256" key="2">
    <source>
        <dbReference type="ARBA" id="ARBA00022490"/>
    </source>
</evidence>
<dbReference type="GO" id="GO:0004842">
    <property type="term" value="F:ubiquitin-protein transferase activity"/>
    <property type="evidence" value="ECO:0007669"/>
    <property type="project" value="InterPro"/>
</dbReference>
<dbReference type="SUPFAM" id="SSF47986">
    <property type="entry name" value="DEATH domain"/>
    <property type="match status" value="1"/>
</dbReference>
<evidence type="ECO:0000256" key="5">
    <source>
        <dbReference type="ARBA" id="ARBA00022833"/>
    </source>
</evidence>
<dbReference type="AlphaFoldDB" id="A0AAE0WE48"/>
<dbReference type="Gene3D" id="1.10.533.10">
    <property type="entry name" value="Death Domain, Fas"/>
    <property type="match status" value="1"/>
</dbReference>
<gene>
    <name evidence="9" type="ORF">CHS0354_015701</name>
</gene>
<dbReference type="Pfam" id="PF20173">
    <property type="entry name" value="ZnF_RZ-type"/>
    <property type="match status" value="1"/>
</dbReference>
<dbReference type="InterPro" id="IPR046439">
    <property type="entry name" value="ZF_RZ_dom"/>
</dbReference>
<protein>
    <submittedName>
        <fullName evidence="9">Uncharacterized protein</fullName>
    </submittedName>
</protein>
<name>A0AAE0WE48_9BIVA</name>
<reference evidence="9" key="1">
    <citation type="journal article" date="2021" name="Genome Biol. Evol.">
        <title>A High-Quality Reference Genome for a Parasitic Bivalve with Doubly Uniparental Inheritance (Bivalvia: Unionida).</title>
        <authorList>
            <person name="Smith C.H."/>
        </authorList>
    </citation>
    <scope>NUCLEOTIDE SEQUENCE</scope>
    <source>
        <strain evidence="9">CHS0354</strain>
    </source>
</reference>
<dbReference type="PROSITE" id="PS51981">
    <property type="entry name" value="ZF_RZ"/>
    <property type="match status" value="1"/>
</dbReference>
<comment type="caution">
    <text evidence="9">The sequence shown here is derived from an EMBL/GenBank/DDBJ whole genome shotgun (WGS) entry which is preliminary data.</text>
</comment>
<dbReference type="PROSITE" id="PS50209">
    <property type="entry name" value="CARD"/>
    <property type="match status" value="1"/>
</dbReference>
<dbReference type="GO" id="GO:0016887">
    <property type="term" value="F:ATP hydrolysis activity"/>
    <property type="evidence" value="ECO:0007669"/>
    <property type="project" value="InterPro"/>
</dbReference>
<sequence length="920" mass="106322">MDSLQNYSRNVKHSMNKEMIQAIINNTYGKHVDLLTVIPGLDIQQQGLLCLLVHCDLVLRNLHGDGTLMQPLISIATHPETLKDSYLPTMPQDNADIRRAILSSHRRPNMDDKHAIVYRVVLNQNLPGFVEDLDVERTLDYMLQKNVLDDVTVRDISDHMKTSDKVRELIRNIKGRGQSCYEKFKECLSLSGQNHLRERLVAKEEALAKDQNNGSSDCLNGHSYITGNCGPSALSQTCRECGAQIGGIDPNKQKHMTETGHILGSISGRAQGAVPERDMSPAYCAVVRLMLHLSMMLGANHNPEAIQQLIKPKITEDMVVSFLMEYIQCDLNDLHRTLGRSVDDVFVMVHYILNRIMLFYDKKKQLGEEKICVLRTKDAQLEWERKFSKRFLAPVLQNLDAVLQEMNQNLARDKRPESDPLLCHLFETDTTREKISPTELQEDPSMWRYRTRITIDHLRYEFDVQMTAMNINQNQHKVLHLFLREEHHLRALRFIPSILKLHRILFQKFQRRLGCAEVSSITVESVLKEDWGKDLEALIQDYTKAWELVRNSLSMTMQVLQEYCRKGIDRSTPISQLLPSSSGVGLCTYSMMWFLFKKQNDFLEEYCRVQESNSAKNLTKVKVRNITPAHLISYHPEQDIVPLVLANCNYSLKMAKGTTIEYNFANLERQITDRFLFGKSLIDIEIEEMVYRAEFTNAATFSKLEEKIQQEPLNSEVKHKISEEFRSLPDLCQALDNLDIAISFLKSIGGNPESDLDKFMVETLKMEQSLHNASAKLYCQYRHVKSLWLLLSLEKTKILAQHKEMIFDGIPENFHQPLTQEQKKTLSDYLQPLPLKCLIPLLEFMFECIVLYISVHQNPDGKDKETRFVDYLQVFFDDREIEAHIQLQNFPPQVLSKCCVSAWELTYTILRDKEKSGHRQ</sequence>
<keyword evidence="10" id="KW-1185">Reference proteome</keyword>
<dbReference type="GO" id="GO:0002376">
    <property type="term" value="P:immune system process"/>
    <property type="evidence" value="ECO:0007669"/>
    <property type="project" value="UniProtKB-KW"/>
</dbReference>
<evidence type="ECO:0000256" key="6">
    <source>
        <dbReference type="ARBA" id="ARBA00022859"/>
    </source>
</evidence>
<dbReference type="InterPro" id="IPR001315">
    <property type="entry name" value="CARD"/>
</dbReference>
<dbReference type="Pfam" id="PF00619">
    <property type="entry name" value="CARD"/>
    <property type="match status" value="1"/>
</dbReference>
<dbReference type="InterPro" id="IPR031248">
    <property type="entry name" value="RNF213"/>
</dbReference>